<dbReference type="EMBL" id="FOXW01000011">
    <property type="protein sequence ID" value="SFQ46635.1"/>
    <property type="molecule type" value="Genomic_DNA"/>
</dbReference>
<evidence type="ECO:0000313" key="3">
    <source>
        <dbReference type="Proteomes" id="UP000199136"/>
    </source>
</evidence>
<name>A0A1I5YRG1_9LACT</name>
<dbReference type="AlphaFoldDB" id="A0A1I5YRG1"/>
<feature type="domain" description="Transposase DDE" evidence="1">
    <location>
        <begin position="2"/>
        <end position="70"/>
    </location>
</feature>
<proteinExistence type="predicted"/>
<evidence type="ECO:0000313" key="2">
    <source>
        <dbReference type="EMBL" id="SFQ46635.1"/>
    </source>
</evidence>
<evidence type="ECO:0000259" key="1">
    <source>
        <dbReference type="Pfam" id="PF13701"/>
    </source>
</evidence>
<dbReference type="STRING" id="82801.SAMN04488506_2195"/>
<sequence length="71" mass="8465">LLAYNIVNFMRTLCFTNETKGYQVSTIRLFLFKIAGKIVHSGRRQYLKLSSYHAYQKLFYRILQNIQVLQC</sequence>
<dbReference type="RefSeq" id="WP_177192568.1">
    <property type="nucleotide sequence ID" value="NZ_FOXW01000011.1"/>
</dbReference>
<feature type="non-terminal residue" evidence="2">
    <location>
        <position position="1"/>
    </location>
</feature>
<keyword evidence="3" id="KW-1185">Reference proteome</keyword>
<accession>A0A1I5YRG1</accession>
<dbReference type="InterPro" id="IPR025668">
    <property type="entry name" value="Tnp_DDE_dom"/>
</dbReference>
<dbReference type="Pfam" id="PF13701">
    <property type="entry name" value="DDE_Tnp_1_4"/>
    <property type="match status" value="1"/>
</dbReference>
<reference evidence="2 3" key="1">
    <citation type="submission" date="2016-10" db="EMBL/GenBank/DDBJ databases">
        <authorList>
            <person name="de Groot N.N."/>
        </authorList>
    </citation>
    <scope>NUCLEOTIDE SEQUENCE [LARGE SCALE GENOMIC DNA]</scope>
    <source>
        <strain evidence="2 3">DSM 20581</strain>
    </source>
</reference>
<protein>
    <submittedName>
        <fullName evidence="2">Transposase DDE domain group 1</fullName>
    </submittedName>
</protein>
<gene>
    <name evidence="2" type="ORF">SAMN04488506_2195</name>
</gene>
<organism evidence="2 3">
    <name type="scientific">Desemzia incerta</name>
    <dbReference type="NCBI Taxonomy" id="82801"/>
    <lineage>
        <taxon>Bacteria</taxon>
        <taxon>Bacillati</taxon>
        <taxon>Bacillota</taxon>
        <taxon>Bacilli</taxon>
        <taxon>Lactobacillales</taxon>
        <taxon>Carnobacteriaceae</taxon>
        <taxon>Desemzia</taxon>
    </lineage>
</organism>
<dbReference type="Proteomes" id="UP000199136">
    <property type="component" value="Unassembled WGS sequence"/>
</dbReference>